<keyword evidence="1" id="KW-0812">Transmembrane</keyword>
<feature type="transmembrane region" description="Helical" evidence="1">
    <location>
        <begin position="85"/>
        <end position="109"/>
    </location>
</feature>
<accession>X6M5T3</accession>
<keyword evidence="1" id="KW-1133">Transmembrane helix</keyword>
<gene>
    <name evidence="2" type="ORF">RFI_28397</name>
</gene>
<keyword evidence="3" id="KW-1185">Reference proteome</keyword>
<sequence length="180" mass="21833">KIIRFWDFKHNKQLQIFNEHTGGVNGIEFSPFNGGLNVDFSLRKSIIIIRYVLGVRFLCNILYIANFKRFQFFKKNKLSVQVPLFQLFVEITYQLSFIAPNLFIFFFCLKNEIKLIIKYWTRTLKIKLGWINDFDKIIMKYNIILFLVLFHNHMKFTNFFLNYFKLYIKKIKSKQITNNK</sequence>
<evidence type="ECO:0000256" key="1">
    <source>
        <dbReference type="SAM" id="Phobius"/>
    </source>
</evidence>
<feature type="transmembrane region" description="Helical" evidence="1">
    <location>
        <begin position="47"/>
        <end position="65"/>
    </location>
</feature>
<evidence type="ECO:0000313" key="3">
    <source>
        <dbReference type="Proteomes" id="UP000023152"/>
    </source>
</evidence>
<evidence type="ECO:0000313" key="2">
    <source>
        <dbReference type="EMBL" id="ETO08991.1"/>
    </source>
</evidence>
<dbReference type="InterPro" id="IPR036322">
    <property type="entry name" value="WD40_repeat_dom_sf"/>
</dbReference>
<proteinExistence type="predicted"/>
<dbReference type="SUPFAM" id="SSF50978">
    <property type="entry name" value="WD40 repeat-like"/>
    <property type="match status" value="1"/>
</dbReference>
<dbReference type="Gene3D" id="2.130.10.10">
    <property type="entry name" value="YVTN repeat-like/Quinoprotein amine dehydrogenase"/>
    <property type="match status" value="1"/>
</dbReference>
<dbReference type="Proteomes" id="UP000023152">
    <property type="component" value="Unassembled WGS sequence"/>
</dbReference>
<protein>
    <submittedName>
        <fullName evidence="2">Uncharacterized protein</fullName>
    </submittedName>
</protein>
<reference evidence="2 3" key="1">
    <citation type="journal article" date="2013" name="Curr. Biol.">
        <title>The Genome of the Foraminiferan Reticulomyxa filosa.</title>
        <authorList>
            <person name="Glockner G."/>
            <person name="Hulsmann N."/>
            <person name="Schleicher M."/>
            <person name="Noegel A.A."/>
            <person name="Eichinger L."/>
            <person name="Gallinger C."/>
            <person name="Pawlowski J."/>
            <person name="Sierra R."/>
            <person name="Euteneuer U."/>
            <person name="Pillet L."/>
            <person name="Moustafa A."/>
            <person name="Platzer M."/>
            <person name="Groth M."/>
            <person name="Szafranski K."/>
            <person name="Schliwa M."/>
        </authorList>
    </citation>
    <scope>NUCLEOTIDE SEQUENCE [LARGE SCALE GENOMIC DNA]</scope>
</reference>
<feature type="non-terminal residue" evidence="2">
    <location>
        <position position="1"/>
    </location>
</feature>
<comment type="caution">
    <text evidence="2">The sequence shown here is derived from an EMBL/GenBank/DDBJ whole genome shotgun (WGS) entry which is preliminary data.</text>
</comment>
<organism evidence="2 3">
    <name type="scientific">Reticulomyxa filosa</name>
    <dbReference type="NCBI Taxonomy" id="46433"/>
    <lineage>
        <taxon>Eukaryota</taxon>
        <taxon>Sar</taxon>
        <taxon>Rhizaria</taxon>
        <taxon>Retaria</taxon>
        <taxon>Foraminifera</taxon>
        <taxon>Monothalamids</taxon>
        <taxon>Reticulomyxidae</taxon>
        <taxon>Reticulomyxa</taxon>
    </lineage>
</organism>
<dbReference type="AlphaFoldDB" id="X6M5T3"/>
<dbReference type="InterPro" id="IPR015943">
    <property type="entry name" value="WD40/YVTN_repeat-like_dom_sf"/>
</dbReference>
<name>X6M5T3_RETFI</name>
<dbReference type="EMBL" id="ASPP01024472">
    <property type="protein sequence ID" value="ETO08991.1"/>
    <property type="molecule type" value="Genomic_DNA"/>
</dbReference>
<keyword evidence="1" id="KW-0472">Membrane</keyword>